<sequence length="38" mass="4453">MSIVPGERYDIEFTAENSFHCHDLHHASAKTVKRYNFT</sequence>
<reference evidence="1 2" key="1">
    <citation type="submission" date="2016-01" db="EMBL/GenBank/DDBJ databases">
        <title>Draft Genome Sequences of Seven Thermophilic Sporeformers Isolated from Foods.</title>
        <authorList>
            <person name="Berendsen E.M."/>
            <person name="Wells-Bennik M.H."/>
            <person name="Krawcyk A.O."/>
            <person name="De Jong A."/>
            <person name="Holsappel S."/>
            <person name="Eijlander R.T."/>
            <person name="Kuipers O.P."/>
        </authorList>
    </citation>
    <scope>NUCLEOTIDE SEQUENCE [LARGE SCALE GENOMIC DNA]</scope>
    <source>
        <strain evidence="1 2">B4119</strain>
    </source>
</reference>
<comment type="caution">
    <text evidence="1">The sequence shown here is derived from an EMBL/GenBank/DDBJ whole genome shotgun (WGS) entry which is preliminary data.</text>
</comment>
<dbReference type="InterPro" id="IPR008972">
    <property type="entry name" value="Cupredoxin"/>
</dbReference>
<dbReference type="SUPFAM" id="SSF49503">
    <property type="entry name" value="Cupredoxins"/>
    <property type="match status" value="1"/>
</dbReference>
<name>A0A150M267_9BACL</name>
<protein>
    <submittedName>
        <fullName evidence="1">Uncharacterized protein</fullName>
    </submittedName>
</protein>
<dbReference type="AlphaFoldDB" id="A0A150M267"/>
<dbReference type="EMBL" id="LQYS01000020">
    <property type="protein sequence ID" value="KYD18535.1"/>
    <property type="molecule type" value="Genomic_DNA"/>
</dbReference>
<gene>
    <name evidence="1" type="ORF">B4119_4062</name>
</gene>
<dbReference type="Proteomes" id="UP000075455">
    <property type="component" value="Unassembled WGS sequence"/>
</dbReference>
<evidence type="ECO:0000313" key="2">
    <source>
        <dbReference type="Proteomes" id="UP000075455"/>
    </source>
</evidence>
<organism evidence="1 2">
    <name type="scientific">Saccharococcus caldoxylosilyticus</name>
    <dbReference type="NCBI Taxonomy" id="81408"/>
    <lineage>
        <taxon>Bacteria</taxon>
        <taxon>Bacillati</taxon>
        <taxon>Bacillota</taxon>
        <taxon>Bacilli</taxon>
        <taxon>Bacillales</taxon>
        <taxon>Anoxybacillaceae</taxon>
        <taxon>Saccharococcus</taxon>
    </lineage>
</organism>
<dbReference type="Gene3D" id="2.60.40.420">
    <property type="entry name" value="Cupredoxins - blue copper proteins"/>
    <property type="match status" value="1"/>
</dbReference>
<dbReference type="PATRIC" id="fig|81408.3.peg.2164"/>
<evidence type="ECO:0000313" key="1">
    <source>
        <dbReference type="EMBL" id="KYD18535.1"/>
    </source>
</evidence>
<accession>A0A150M267</accession>
<proteinExistence type="predicted"/>